<dbReference type="GO" id="GO:0006310">
    <property type="term" value="P:DNA recombination"/>
    <property type="evidence" value="ECO:0007669"/>
    <property type="project" value="UniProtKB-KW"/>
</dbReference>
<evidence type="ECO:0000256" key="3">
    <source>
        <dbReference type="ARBA" id="ARBA00023125"/>
    </source>
</evidence>
<dbReference type="EMBL" id="AJZD02000174">
    <property type="protein sequence ID" value="OEF93160.1"/>
    <property type="molecule type" value="Genomic_DNA"/>
</dbReference>
<proteinExistence type="inferred from homology"/>
<dbReference type="InterPro" id="IPR025166">
    <property type="entry name" value="Integrase_DNA_bind_dom"/>
</dbReference>
<dbReference type="Gene3D" id="1.10.443.10">
    <property type="entry name" value="Intergrase catalytic core"/>
    <property type="match status" value="1"/>
</dbReference>
<evidence type="ECO:0000256" key="2">
    <source>
        <dbReference type="ARBA" id="ARBA00022908"/>
    </source>
</evidence>
<name>A0A1E5FRW4_VIBSP</name>
<keyword evidence="3" id="KW-0238">DNA-binding</keyword>
<keyword evidence="4" id="KW-0233">DNA recombination</keyword>
<gene>
    <name evidence="6" type="ORF">A142_00825</name>
</gene>
<dbReference type="InterPro" id="IPR010998">
    <property type="entry name" value="Integrase_recombinase_N"/>
</dbReference>
<dbReference type="InterPro" id="IPR053876">
    <property type="entry name" value="Phage_int_M"/>
</dbReference>
<dbReference type="OrthoDB" id="9795573at2"/>
<sequence>MARTTKPLTNTEIKQAKPKDKVYDLRDGQGLVLRIKPNSSKLWLFDYYRPYTKKRTTLSFGSYPEVSLAEARELRAQSRKLLSDNIDPKEHREQIALEQQGHRSATLEVVAKDWFEIKRKKVTPNYADDIWSSLKLHIFPTLGPYPVSELRPQHAIDTMKPLAHKGNLETIKRLSQRLNEIMTFALNTGLVDANRLTGIKAAFETPKKKHMPTITPKELPGLMLAINKANIKLTTRCLIEWQLHTMSRPNEAAGAKWDEIDFDNKCWVVPVERMKMRKEHVIPLTEQTLGLLDVMKPISGHREFIFPSDRNPKTHINPQTANMALKRMNYKGKLVAHGLRALASTTLNEQGFDSDVIEAALSHIDSNEVRKAYNRADYLDRRKKLMAWWSKHISKASQGDLSVTGTRTLRAVG</sequence>
<dbReference type="GO" id="GO:0015074">
    <property type="term" value="P:DNA integration"/>
    <property type="evidence" value="ECO:0007669"/>
    <property type="project" value="UniProtKB-KW"/>
</dbReference>
<dbReference type="NCBIfam" id="NF007246">
    <property type="entry name" value="PRK09692.1"/>
    <property type="match status" value="1"/>
</dbReference>
<dbReference type="PROSITE" id="PS51898">
    <property type="entry name" value="TYR_RECOMBINASE"/>
    <property type="match status" value="1"/>
</dbReference>
<dbReference type="InterPro" id="IPR050808">
    <property type="entry name" value="Phage_Integrase"/>
</dbReference>
<dbReference type="GO" id="GO:0003677">
    <property type="term" value="F:DNA binding"/>
    <property type="evidence" value="ECO:0007669"/>
    <property type="project" value="UniProtKB-KW"/>
</dbReference>
<evidence type="ECO:0000313" key="6">
    <source>
        <dbReference type="EMBL" id="OEF93160.1"/>
    </source>
</evidence>
<reference evidence="6 7" key="1">
    <citation type="journal article" date="2012" name="Science">
        <title>Ecological populations of bacteria act as socially cohesive units of antibiotic production and resistance.</title>
        <authorList>
            <person name="Cordero O.X."/>
            <person name="Wildschutte H."/>
            <person name="Kirkup B."/>
            <person name="Proehl S."/>
            <person name="Ngo L."/>
            <person name="Hussain F."/>
            <person name="Le Roux F."/>
            <person name="Mincer T."/>
            <person name="Polz M.F."/>
        </authorList>
    </citation>
    <scope>NUCLEOTIDE SEQUENCE [LARGE SCALE GENOMIC DNA]</scope>
    <source>
        <strain evidence="6 7">12E03</strain>
    </source>
</reference>
<dbReference type="InterPro" id="IPR002104">
    <property type="entry name" value="Integrase_catalytic"/>
</dbReference>
<comment type="caution">
    <text evidence="6">The sequence shown here is derived from an EMBL/GenBank/DDBJ whole genome shotgun (WGS) entry which is preliminary data.</text>
</comment>
<evidence type="ECO:0000259" key="5">
    <source>
        <dbReference type="PROSITE" id="PS51898"/>
    </source>
</evidence>
<dbReference type="CDD" id="cd00801">
    <property type="entry name" value="INT_P4_C"/>
    <property type="match status" value="1"/>
</dbReference>
<evidence type="ECO:0000256" key="1">
    <source>
        <dbReference type="ARBA" id="ARBA00008857"/>
    </source>
</evidence>
<dbReference type="Gene3D" id="1.10.150.130">
    <property type="match status" value="1"/>
</dbReference>
<dbReference type="SUPFAM" id="SSF56349">
    <property type="entry name" value="DNA breaking-rejoining enzymes"/>
    <property type="match status" value="1"/>
</dbReference>
<dbReference type="InterPro" id="IPR038488">
    <property type="entry name" value="Integrase_DNA-bd_sf"/>
</dbReference>
<dbReference type="Pfam" id="PF00589">
    <property type="entry name" value="Phage_integrase"/>
    <property type="match status" value="1"/>
</dbReference>
<dbReference type="Gene3D" id="3.30.160.390">
    <property type="entry name" value="Integrase, DNA-binding domain"/>
    <property type="match status" value="1"/>
</dbReference>
<dbReference type="InterPro" id="IPR013762">
    <property type="entry name" value="Integrase-like_cat_sf"/>
</dbReference>
<protein>
    <submittedName>
        <fullName evidence="6">Integrase</fullName>
    </submittedName>
</protein>
<evidence type="ECO:0000313" key="7">
    <source>
        <dbReference type="Proteomes" id="UP000094802"/>
    </source>
</evidence>
<dbReference type="AlphaFoldDB" id="A0A1E5FRW4"/>
<feature type="domain" description="Tyr recombinase" evidence="5">
    <location>
        <begin position="209"/>
        <end position="386"/>
    </location>
</feature>
<organism evidence="6 7">
    <name type="scientific">Vibrio splendidus 12E03</name>
    <dbReference type="NCBI Taxonomy" id="1191305"/>
    <lineage>
        <taxon>Bacteria</taxon>
        <taxon>Pseudomonadati</taxon>
        <taxon>Pseudomonadota</taxon>
        <taxon>Gammaproteobacteria</taxon>
        <taxon>Vibrionales</taxon>
        <taxon>Vibrionaceae</taxon>
        <taxon>Vibrio</taxon>
    </lineage>
</organism>
<dbReference type="InterPro" id="IPR011010">
    <property type="entry name" value="DNA_brk_join_enz"/>
</dbReference>
<dbReference type="Pfam" id="PF13356">
    <property type="entry name" value="Arm-DNA-bind_3"/>
    <property type="match status" value="1"/>
</dbReference>
<dbReference type="Pfam" id="PF22022">
    <property type="entry name" value="Phage_int_M"/>
    <property type="match status" value="1"/>
</dbReference>
<dbReference type="RefSeq" id="WP_019823969.1">
    <property type="nucleotide sequence ID" value="NZ_AJZD02000174.1"/>
</dbReference>
<dbReference type="PANTHER" id="PTHR30629">
    <property type="entry name" value="PROPHAGE INTEGRASE"/>
    <property type="match status" value="1"/>
</dbReference>
<dbReference type="Proteomes" id="UP000094802">
    <property type="component" value="Unassembled WGS sequence"/>
</dbReference>
<keyword evidence="2" id="KW-0229">DNA integration</keyword>
<evidence type="ECO:0000256" key="4">
    <source>
        <dbReference type="ARBA" id="ARBA00023172"/>
    </source>
</evidence>
<accession>A0A1E5FRW4</accession>
<dbReference type="PANTHER" id="PTHR30629:SF6">
    <property type="entry name" value="PROPHAGE INTEGRASE INTA-RELATED"/>
    <property type="match status" value="1"/>
</dbReference>
<comment type="similarity">
    <text evidence="1">Belongs to the 'phage' integrase family.</text>
</comment>